<dbReference type="PANTHER" id="PTHR45947:SF3">
    <property type="entry name" value="SULFOQUINOVOSYL TRANSFERASE SQD2"/>
    <property type="match status" value="1"/>
</dbReference>
<dbReference type="Gene3D" id="3.40.50.2000">
    <property type="entry name" value="Glycogen Phosphorylase B"/>
    <property type="match status" value="2"/>
</dbReference>
<organism evidence="3 4">
    <name type="scientific">Desulfoglaeba alkanexedens ALDC</name>
    <dbReference type="NCBI Taxonomy" id="980445"/>
    <lineage>
        <taxon>Bacteria</taxon>
        <taxon>Pseudomonadati</taxon>
        <taxon>Thermodesulfobacteriota</taxon>
        <taxon>Syntrophobacteria</taxon>
        <taxon>Syntrophobacterales</taxon>
        <taxon>Syntrophobacteraceae</taxon>
        <taxon>Desulfoglaeba</taxon>
    </lineage>
</organism>
<dbReference type="Pfam" id="PF13439">
    <property type="entry name" value="Glyco_transf_4"/>
    <property type="match status" value="1"/>
</dbReference>
<dbReference type="CDD" id="cd03801">
    <property type="entry name" value="GT4_PimA-like"/>
    <property type="match status" value="1"/>
</dbReference>
<proteinExistence type="predicted"/>
<feature type="domain" description="Glycosyl transferase family 1" evidence="1">
    <location>
        <begin position="177"/>
        <end position="336"/>
    </location>
</feature>
<evidence type="ECO:0000259" key="1">
    <source>
        <dbReference type="Pfam" id="PF00534"/>
    </source>
</evidence>
<gene>
    <name evidence="3" type="ORF">FDQ92_02605</name>
</gene>
<dbReference type="AlphaFoldDB" id="A0A4P8L648"/>
<dbReference type="Pfam" id="PF00534">
    <property type="entry name" value="Glycos_transf_1"/>
    <property type="match status" value="1"/>
</dbReference>
<dbReference type="EMBL" id="CP040098">
    <property type="protein sequence ID" value="QCQ23410.1"/>
    <property type="molecule type" value="Genomic_DNA"/>
</dbReference>
<dbReference type="Proteomes" id="UP000298602">
    <property type="component" value="Chromosome"/>
</dbReference>
<dbReference type="OrthoDB" id="9806653at2"/>
<keyword evidence="3" id="KW-0808">Transferase</keyword>
<keyword evidence="4" id="KW-1185">Reference proteome</keyword>
<dbReference type="InterPro" id="IPR050194">
    <property type="entry name" value="Glycosyltransferase_grp1"/>
</dbReference>
<dbReference type="InterPro" id="IPR028098">
    <property type="entry name" value="Glyco_trans_4-like_N"/>
</dbReference>
<evidence type="ECO:0000313" key="4">
    <source>
        <dbReference type="Proteomes" id="UP000298602"/>
    </source>
</evidence>
<reference evidence="3 4" key="2">
    <citation type="submission" date="2019-05" db="EMBL/GenBank/DDBJ databases">
        <authorList>
            <person name="Suflita J.M."/>
            <person name="Marks C.R."/>
        </authorList>
    </citation>
    <scope>NUCLEOTIDE SEQUENCE [LARGE SCALE GENOMIC DNA]</scope>
    <source>
        <strain evidence="3 4">ALDC</strain>
    </source>
</reference>
<name>A0A4P8L648_9BACT</name>
<dbReference type="InterPro" id="IPR001296">
    <property type="entry name" value="Glyco_trans_1"/>
</dbReference>
<accession>A0A4P8L648</accession>
<dbReference type="PANTHER" id="PTHR45947">
    <property type="entry name" value="SULFOQUINOVOSYL TRANSFERASE SQD2"/>
    <property type="match status" value="1"/>
</dbReference>
<protein>
    <submittedName>
        <fullName evidence="3">Glycosyltransferase family 4 protein</fullName>
    </submittedName>
</protein>
<dbReference type="KEGG" id="dax:FDQ92_02605"/>
<dbReference type="GO" id="GO:0016758">
    <property type="term" value="F:hexosyltransferase activity"/>
    <property type="evidence" value="ECO:0007669"/>
    <property type="project" value="TreeGrafter"/>
</dbReference>
<feature type="domain" description="Glycosyltransferase subfamily 4-like N-terminal" evidence="2">
    <location>
        <begin position="14"/>
        <end position="161"/>
    </location>
</feature>
<sequence length="360" mass="39974">MRILHVETGRHLYGGAYQVLQLLRGLADLGMENILVAPHDSAIVSEAAGYAQIHPVRMRGDLDPRLPLEIRRAIRSNRPHWVHVHSRRGADWWGGAIANALGIPAVITRRVDNPERAAVARIKYRWYRRVVAISSAIKEILKKEGIPSHKLVLIPSAVDTEAFGYPYPREDFLRRFQLQPNHLAVGMIAQFIPRKGHHLLLQAAPMIMEAFPNARFLLFGKGPLLPSVRRECENRGLDPFVRFVGYRQDLPRILPCLDLVVHPASMEGLGVSLIQAAAAGRAIVACRAGGIPEVVRDRFNGLLVEPGDVGGLAGAVNALLGDPGERRRMGETGRRWVHEHFSPGSMVSKYLTLYKETVSS</sequence>
<dbReference type="SUPFAM" id="SSF53756">
    <property type="entry name" value="UDP-Glycosyltransferase/glycogen phosphorylase"/>
    <property type="match status" value="1"/>
</dbReference>
<evidence type="ECO:0000259" key="2">
    <source>
        <dbReference type="Pfam" id="PF13439"/>
    </source>
</evidence>
<evidence type="ECO:0000313" key="3">
    <source>
        <dbReference type="EMBL" id="QCQ23410.1"/>
    </source>
</evidence>
<reference evidence="3 4" key="1">
    <citation type="submission" date="2019-05" db="EMBL/GenBank/DDBJ databases">
        <title>The Complete Genome Sequence of the n-alkane-degrading Desulfoglaeba alkanexedens ALDC reveals multiple alkylsuccinate synthase gene clusters.</title>
        <authorList>
            <person name="Callaghan A.V."/>
            <person name="Davidova I.A."/>
            <person name="Duncan K.E."/>
            <person name="Morris B."/>
            <person name="McInerney M.J."/>
        </authorList>
    </citation>
    <scope>NUCLEOTIDE SEQUENCE [LARGE SCALE GENOMIC DNA]</scope>
    <source>
        <strain evidence="3 4">ALDC</strain>
    </source>
</reference>